<dbReference type="OrthoDB" id="3437960at2759"/>
<evidence type="ECO:0000256" key="3">
    <source>
        <dbReference type="ARBA" id="ARBA00022737"/>
    </source>
</evidence>
<accession>A0A2G8RU41</accession>
<evidence type="ECO:0000256" key="10">
    <source>
        <dbReference type="SAM" id="MobiDB-lite"/>
    </source>
</evidence>
<keyword evidence="8" id="KW-0539">Nucleus</keyword>
<dbReference type="PROSITE" id="PS00028">
    <property type="entry name" value="ZINC_FINGER_C2H2_1"/>
    <property type="match status" value="4"/>
</dbReference>
<feature type="domain" description="C2H2-type" evidence="11">
    <location>
        <begin position="462"/>
        <end position="492"/>
    </location>
</feature>
<dbReference type="STRING" id="1077348.A0A2G8RU41"/>
<dbReference type="GO" id="GO:0000981">
    <property type="term" value="F:DNA-binding transcription factor activity, RNA polymerase II-specific"/>
    <property type="evidence" value="ECO:0007669"/>
    <property type="project" value="TreeGrafter"/>
</dbReference>
<dbReference type="InterPro" id="IPR036236">
    <property type="entry name" value="Znf_C2H2_sf"/>
</dbReference>
<dbReference type="PANTHER" id="PTHR45718">
    <property type="entry name" value="TRANSCRIPTIONAL ACTIVATOR CUBITUS INTERRUPTUS"/>
    <property type="match status" value="1"/>
</dbReference>
<dbReference type="Proteomes" id="UP000230002">
    <property type="component" value="Unassembled WGS sequence"/>
</dbReference>
<dbReference type="Gene3D" id="3.30.160.60">
    <property type="entry name" value="Classic Zinc Finger"/>
    <property type="match status" value="5"/>
</dbReference>
<feature type="region of interest" description="Disordered" evidence="10">
    <location>
        <begin position="1"/>
        <end position="45"/>
    </location>
</feature>
<name>A0A2G8RU41_9APHY</name>
<evidence type="ECO:0000256" key="2">
    <source>
        <dbReference type="ARBA" id="ARBA00022723"/>
    </source>
</evidence>
<evidence type="ECO:0000256" key="7">
    <source>
        <dbReference type="ARBA" id="ARBA00023163"/>
    </source>
</evidence>
<dbReference type="FunFam" id="3.30.160.60:FF:000032">
    <property type="entry name" value="Krueppel-like factor 4"/>
    <property type="match status" value="1"/>
</dbReference>
<dbReference type="AlphaFoldDB" id="A0A2G8RU41"/>
<evidence type="ECO:0000256" key="6">
    <source>
        <dbReference type="ARBA" id="ARBA00023015"/>
    </source>
</evidence>
<feature type="region of interest" description="Disordered" evidence="10">
    <location>
        <begin position="393"/>
        <end position="454"/>
    </location>
</feature>
<organism evidence="12 13">
    <name type="scientific">Ganoderma sinense ZZ0214-1</name>
    <dbReference type="NCBI Taxonomy" id="1077348"/>
    <lineage>
        <taxon>Eukaryota</taxon>
        <taxon>Fungi</taxon>
        <taxon>Dikarya</taxon>
        <taxon>Basidiomycota</taxon>
        <taxon>Agaricomycotina</taxon>
        <taxon>Agaricomycetes</taxon>
        <taxon>Polyporales</taxon>
        <taxon>Polyporaceae</taxon>
        <taxon>Ganoderma</taxon>
    </lineage>
</organism>
<dbReference type="Pfam" id="PF00096">
    <property type="entry name" value="zf-C2H2"/>
    <property type="match status" value="2"/>
</dbReference>
<feature type="region of interest" description="Disordered" evidence="10">
    <location>
        <begin position="217"/>
        <end position="279"/>
    </location>
</feature>
<dbReference type="SMART" id="SM00355">
    <property type="entry name" value="ZnF_C2H2"/>
    <property type="match status" value="6"/>
</dbReference>
<reference evidence="12 13" key="1">
    <citation type="journal article" date="2015" name="Sci. Rep.">
        <title>Chromosome-level genome map provides insights into diverse defense mechanisms in the medicinal fungus Ganoderma sinense.</title>
        <authorList>
            <person name="Zhu Y."/>
            <person name="Xu J."/>
            <person name="Sun C."/>
            <person name="Zhou S."/>
            <person name="Xu H."/>
            <person name="Nelson D.R."/>
            <person name="Qian J."/>
            <person name="Song J."/>
            <person name="Luo H."/>
            <person name="Xiang L."/>
            <person name="Li Y."/>
            <person name="Xu Z."/>
            <person name="Ji A."/>
            <person name="Wang L."/>
            <person name="Lu S."/>
            <person name="Hayward A."/>
            <person name="Sun W."/>
            <person name="Li X."/>
            <person name="Schwartz D.C."/>
            <person name="Wang Y."/>
            <person name="Chen S."/>
        </authorList>
    </citation>
    <scope>NUCLEOTIDE SEQUENCE [LARGE SCALE GENOMIC DNA]</scope>
    <source>
        <strain evidence="12 13">ZZ0214-1</strain>
    </source>
</reference>
<keyword evidence="2" id="KW-0479">Metal-binding</keyword>
<feature type="domain" description="C2H2-type" evidence="11">
    <location>
        <begin position="495"/>
        <end position="528"/>
    </location>
</feature>
<dbReference type="SUPFAM" id="SSF57667">
    <property type="entry name" value="beta-beta-alpha zinc fingers"/>
    <property type="match status" value="4"/>
</dbReference>
<keyword evidence="6" id="KW-0805">Transcription regulation</keyword>
<dbReference type="GO" id="GO:0008270">
    <property type="term" value="F:zinc ion binding"/>
    <property type="evidence" value="ECO:0007669"/>
    <property type="project" value="UniProtKB-KW"/>
</dbReference>
<proteinExistence type="predicted"/>
<keyword evidence="4 9" id="KW-0863">Zinc-finger</keyword>
<dbReference type="InterPro" id="IPR043359">
    <property type="entry name" value="GLI-like"/>
</dbReference>
<dbReference type="GO" id="GO:0005634">
    <property type="term" value="C:nucleus"/>
    <property type="evidence" value="ECO:0007669"/>
    <property type="project" value="UniProtKB-SubCell"/>
</dbReference>
<keyword evidence="13" id="KW-1185">Reference proteome</keyword>
<evidence type="ECO:0000256" key="4">
    <source>
        <dbReference type="ARBA" id="ARBA00022771"/>
    </source>
</evidence>
<evidence type="ECO:0000256" key="8">
    <source>
        <dbReference type="ARBA" id="ARBA00023242"/>
    </source>
</evidence>
<gene>
    <name evidence="12" type="ORF">GSI_12882</name>
</gene>
<feature type="domain" description="C2H2-type" evidence="11">
    <location>
        <begin position="529"/>
        <end position="556"/>
    </location>
</feature>
<sequence length="594" mass="64173">MATMAHPSLSPPPSAPPHAHLNPTPSHPRSAYTNSGSPVFRRRPPQELFQPPSILYYEHFSALRSTHQAPSPTTAPSMFQPACDSTDDCAFTAANTNYDCQECAQDCADDCTQRQCDDGSCTLPFTPQCTDQCIVVACSDEHHDVSSCEPFAAAQPCGKECPGEQCPGEFDCTVFDQLFQCCNEYHFDHSDMRNYVPQAGSTDYSFMTDQAIDFQLSGSSQPPVIRSQDPLSFPPLDSATSTPQLVPSPAFESSPSPFSQPRSHNTLPSPSIPALPAPTLHTRQPAPVLQCKWSGCFATFNSLSDLVGHVNLQHLRLPSTAASLGISYLTPPTADRQHGFQPQQPDMDSLACLWGDCQVYPSSQSVPGPSSGNSFNLMDMLVSHLLQDHLGLSMRTPSFPTNAHDGTHPPSHHHAHPHPHPHTPTLTPPDASPSTTASDGGVPLGGPPTPVPEHDCSNDASHVCRWSGCGQSFAACDALTEHIASAHIGSGRAHYDCFWEGCARNGDNGFASKQKISRHMQSHTGHRPFQCGVCSQNFSEAATLAQHMRRHTQEKPYACDFPGCGKAFAIAGALTIHKRTHNGSKPFKCTYCGR</sequence>
<dbReference type="EMBL" id="AYKW01000056">
    <property type="protein sequence ID" value="PIL24994.1"/>
    <property type="molecule type" value="Genomic_DNA"/>
</dbReference>
<comment type="subcellular location">
    <subcellularLocation>
        <location evidence="1">Nucleus</location>
    </subcellularLocation>
</comment>
<keyword evidence="5" id="KW-0862">Zinc</keyword>
<evidence type="ECO:0000256" key="9">
    <source>
        <dbReference type="PROSITE-ProRule" id="PRU00042"/>
    </source>
</evidence>
<evidence type="ECO:0000259" key="11">
    <source>
        <dbReference type="PROSITE" id="PS50157"/>
    </source>
</evidence>
<dbReference type="PROSITE" id="PS50157">
    <property type="entry name" value="ZINC_FINGER_C2H2_2"/>
    <property type="match status" value="4"/>
</dbReference>
<dbReference type="GO" id="GO:0000978">
    <property type="term" value="F:RNA polymerase II cis-regulatory region sequence-specific DNA binding"/>
    <property type="evidence" value="ECO:0007669"/>
    <property type="project" value="UniProtKB-ARBA"/>
</dbReference>
<dbReference type="InterPro" id="IPR013087">
    <property type="entry name" value="Znf_C2H2_type"/>
</dbReference>
<evidence type="ECO:0000256" key="5">
    <source>
        <dbReference type="ARBA" id="ARBA00022833"/>
    </source>
</evidence>
<feature type="compositionally biased region" description="Basic residues" evidence="10">
    <location>
        <begin position="410"/>
        <end position="421"/>
    </location>
</feature>
<dbReference type="PANTHER" id="PTHR45718:SF7">
    <property type="entry name" value="C2H2-TYPE DOMAIN-CONTAINING PROTEIN"/>
    <property type="match status" value="1"/>
</dbReference>
<protein>
    <submittedName>
        <fullName evidence="12">Transcription factor</fullName>
    </submittedName>
</protein>
<evidence type="ECO:0000313" key="12">
    <source>
        <dbReference type="EMBL" id="PIL24994.1"/>
    </source>
</evidence>
<feature type="domain" description="C2H2-type" evidence="11">
    <location>
        <begin position="557"/>
        <end position="586"/>
    </location>
</feature>
<evidence type="ECO:0000256" key="1">
    <source>
        <dbReference type="ARBA" id="ARBA00004123"/>
    </source>
</evidence>
<dbReference type="FunFam" id="3.30.160.60:FF:000125">
    <property type="entry name" value="Putative zinc finger protein 143"/>
    <property type="match status" value="1"/>
</dbReference>
<keyword evidence="7" id="KW-0804">Transcription</keyword>
<comment type="caution">
    <text evidence="12">The sequence shown here is derived from an EMBL/GenBank/DDBJ whole genome shotgun (WGS) entry which is preliminary data.</text>
</comment>
<evidence type="ECO:0000313" key="13">
    <source>
        <dbReference type="Proteomes" id="UP000230002"/>
    </source>
</evidence>
<keyword evidence="3" id="KW-0677">Repeat</keyword>
<feature type="compositionally biased region" description="Low complexity" evidence="10">
    <location>
        <begin position="247"/>
        <end position="269"/>
    </location>
</feature>